<keyword evidence="2" id="KW-1185">Reference proteome</keyword>
<proteinExistence type="predicted"/>
<reference evidence="1 2" key="1">
    <citation type="submission" date="2019-01" db="EMBL/GenBank/DDBJ databases">
        <title>Lactibacter flavus gen. nov., sp. nov., a novel bacterium of the family Propionibacteriaceae isolated from raw milk and dairy products.</title>
        <authorList>
            <person name="Huptas C."/>
            <person name="Wenning M."/>
            <person name="Breitenwieser F."/>
            <person name="Doll E."/>
            <person name="Von Neubeck M."/>
            <person name="Busse H.-J."/>
            <person name="Scherer S."/>
        </authorList>
    </citation>
    <scope>NUCLEOTIDE SEQUENCE [LARGE SCALE GENOMIC DNA]</scope>
    <source>
        <strain evidence="1 2">KCTC 33808</strain>
    </source>
</reference>
<name>A0A4Q9KEJ0_9ACTN</name>
<organism evidence="1 2">
    <name type="scientific">Propioniciclava sinopodophylli</name>
    <dbReference type="NCBI Taxonomy" id="1837344"/>
    <lineage>
        <taxon>Bacteria</taxon>
        <taxon>Bacillati</taxon>
        <taxon>Actinomycetota</taxon>
        <taxon>Actinomycetes</taxon>
        <taxon>Propionibacteriales</taxon>
        <taxon>Propionibacteriaceae</taxon>
        <taxon>Propioniciclava</taxon>
    </lineage>
</organism>
<dbReference type="AlphaFoldDB" id="A0A4Q9KEJ0"/>
<accession>A0A4Q9KEJ0</accession>
<comment type="caution">
    <text evidence="1">The sequence shown here is derived from an EMBL/GenBank/DDBJ whole genome shotgun (WGS) entry which is preliminary data.</text>
</comment>
<dbReference type="Proteomes" id="UP000292373">
    <property type="component" value="Unassembled WGS sequence"/>
</dbReference>
<gene>
    <name evidence="1" type="ORF">ET989_05390</name>
</gene>
<evidence type="ECO:0000313" key="2">
    <source>
        <dbReference type="Proteomes" id="UP000292373"/>
    </source>
</evidence>
<dbReference type="RefSeq" id="WP_131167539.1">
    <property type="nucleotide sequence ID" value="NZ_SDMQ01000004.1"/>
</dbReference>
<protein>
    <submittedName>
        <fullName evidence="1">Uncharacterized protein</fullName>
    </submittedName>
</protein>
<dbReference type="EMBL" id="SDMQ01000004">
    <property type="protein sequence ID" value="TBT85890.1"/>
    <property type="molecule type" value="Genomic_DNA"/>
</dbReference>
<evidence type="ECO:0000313" key="1">
    <source>
        <dbReference type="EMBL" id="TBT85890.1"/>
    </source>
</evidence>
<sequence length="78" mass="8569">MGMIWVAYRRDRLYADVLLANPVLIDDLLEFDDEEPIAAKIASHLAVLDTAALRARFDPAAMSRADGCPSGMSTPTEF</sequence>